<reference evidence="7" key="1">
    <citation type="submission" date="2014-11" db="EMBL/GenBank/DDBJ databases">
        <authorList>
            <person name="Otto D Thomas"/>
            <person name="Naeem Raeece"/>
        </authorList>
    </citation>
    <scope>NUCLEOTIDE SEQUENCE</scope>
</reference>
<evidence type="ECO:0000256" key="5">
    <source>
        <dbReference type="SAM" id="MobiDB-lite"/>
    </source>
</evidence>
<protein>
    <recommendedName>
        <fullName evidence="6">RING-type domain-containing protein</fullName>
    </recommendedName>
</protein>
<gene>
    <name evidence="7" type="ORF">Cvel_25297</name>
</gene>
<evidence type="ECO:0000256" key="3">
    <source>
        <dbReference type="ARBA" id="ARBA00022833"/>
    </source>
</evidence>
<name>A0A0G4H8Z1_9ALVE</name>
<dbReference type="PANTHER" id="PTHR45798:SF97">
    <property type="entry name" value="ALCOHOL-SENSITIVE RING FINGER PROTEIN 1"/>
    <property type="match status" value="1"/>
</dbReference>
<evidence type="ECO:0000256" key="1">
    <source>
        <dbReference type="ARBA" id="ARBA00022723"/>
    </source>
</evidence>
<keyword evidence="1" id="KW-0479">Metal-binding</keyword>
<dbReference type="Pfam" id="PF13639">
    <property type="entry name" value="zf-RING_2"/>
    <property type="match status" value="1"/>
</dbReference>
<evidence type="ECO:0000313" key="7">
    <source>
        <dbReference type="EMBL" id="CEM40419.1"/>
    </source>
</evidence>
<dbReference type="PROSITE" id="PS50089">
    <property type="entry name" value="ZF_RING_2"/>
    <property type="match status" value="1"/>
</dbReference>
<dbReference type="VEuPathDB" id="CryptoDB:Cvel_25297"/>
<sequence>MSAASSSGGGAAAAAAAASGSEDVDFDFEMPSHGGAGGERGVSEFSVSNLGRGVSRGGAGREISLTGRHEDPGAVRLFLRVREGQRIDMDACVCPLCSHCFRDLNQEASASAGSGGEGSEDEEGELSGDDFLDALDRAEDLGEDGGRREKKLNSRAGNKRDAKEAKTGKRRIRRRPQIEKKLLERAERIREMIDAKNEGERRLKRIADHVGTPAFLVWQEWKRTQMEDRVQQSEIYPHLPPAPPRPPAAAVTTRDETTMERAARNMGLDLETYRFLVSLQDRDITPEDYDRLLTAHEASNKKETATQSSLQKLEEWTLPADSNKETETKEDSGAGVSDGLLIGTACLICLADFSVGDTVRKLPCGCVYHKNCIDTWLIERDKHCPKDRSEI</sequence>
<dbReference type="InterPro" id="IPR001841">
    <property type="entry name" value="Znf_RING"/>
</dbReference>
<dbReference type="Gene3D" id="3.30.40.10">
    <property type="entry name" value="Zinc/RING finger domain, C3HC4 (zinc finger)"/>
    <property type="match status" value="1"/>
</dbReference>
<proteinExistence type="predicted"/>
<feature type="region of interest" description="Disordered" evidence="5">
    <location>
        <begin position="300"/>
        <end position="334"/>
    </location>
</feature>
<evidence type="ECO:0000256" key="2">
    <source>
        <dbReference type="ARBA" id="ARBA00022771"/>
    </source>
</evidence>
<dbReference type="EMBL" id="CDMZ01002033">
    <property type="protein sequence ID" value="CEM40419.1"/>
    <property type="molecule type" value="Genomic_DNA"/>
</dbReference>
<dbReference type="SMART" id="SM00184">
    <property type="entry name" value="RING"/>
    <property type="match status" value="1"/>
</dbReference>
<feature type="region of interest" description="Disordered" evidence="5">
    <location>
        <begin position="139"/>
        <end position="177"/>
    </location>
</feature>
<feature type="compositionally biased region" description="Basic and acidic residues" evidence="5">
    <location>
        <begin position="158"/>
        <end position="167"/>
    </location>
</feature>
<dbReference type="PANTHER" id="PTHR45798">
    <property type="entry name" value="RING-H2 FINGER PROTEIN ATL61-RELATED-RELATED"/>
    <property type="match status" value="1"/>
</dbReference>
<keyword evidence="3" id="KW-0862">Zinc</keyword>
<dbReference type="InterPro" id="IPR013083">
    <property type="entry name" value="Znf_RING/FYVE/PHD"/>
</dbReference>
<dbReference type="InterPro" id="IPR052788">
    <property type="entry name" value="RING-type_E3_ligase_ATL"/>
</dbReference>
<feature type="domain" description="RING-type" evidence="6">
    <location>
        <begin position="346"/>
        <end position="388"/>
    </location>
</feature>
<dbReference type="SUPFAM" id="SSF57850">
    <property type="entry name" value="RING/U-box"/>
    <property type="match status" value="1"/>
</dbReference>
<organism evidence="7">
    <name type="scientific">Chromera velia CCMP2878</name>
    <dbReference type="NCBI Taxonomy" id="1169474"/>
    <lineage>
        <taxon>Eukaryota</taxon>
        <taxon>Sar</taxon>
        <taxon>Alveolata</taxon>
        <taxon>Colpodellida</taxon>
        <taxon>Chromeraceae</taxon>
        <taxon>Chromera</taxon>
    </lineage>
</organism>
<keyword evidence="2 4" id="KW-0863">Zinc-finger</keyword>
<feature type="compositionally biased region" description="Basic and acidic residues" evidence="5">
    <location>
        <begin position="322"/>
        <end position="332"/>
    </location>
</feature>
<dbReference type="GO" id="GO:0008270">
    <property type="term" value="F:zinc ion binding"/>
    <property type="evidence" value="ECO:0007669"/>
    <property type="project" value="UniProtKB-KW"/>
</dbReference>
<evidence type="ECO:0000256" key="4">
    <source>
        <dbReference type="PROSITE-ProRule" id="PRU00175"/>
    </source>
</evidence>
<evidence type="ECO:0000259" key="6">
    <source>
        <dbReference type="PROSITE" id="PS50089"/>
    </source>
</evidence>
<accession>A0A0G4H8Z1</accession>
<dbReference type="AlphaFoldDB" id="A0A0G4H8Z1"/>